<dbReference type="FunFam" id="3.40.50.12350:FF:000003">
    <property type="entry name" value="Eyes absent homolog"/>
    <property type="match status" value="1"/>
</dbReference>
<dbReference type="InterPro" id="IPR028472">
    <property type="entry name" value="EYA"/>
</dbReference>
<dbReference type="NCBIfam" id="TIGR01658">
    <property type="entry name" value="EYA-cons_domain"/>
    <property type="match status" value="1"/>
</dbReference>
<evidence type="ECO:0000313" key="4">
    <source>
        <dbReference type="EMBL" id="KAG6687798.1"/>
    </source>
</evidence>
<evidence type="ECO:0000256" key="1">
    <source>
        <dbReference type="PIRSR" id="PIRSR628472-1"/>
    </source>
</evidence>
<feature type="binding site" evidence="2">
    <location>
        <position position="79"/>
    </location>
    <ligand>
        <name>Mg(2+)</name>
        <dbReference type="ChEBI" id="CHEBI:18420"/>
    </ligand>
</feature>
<dbReference type="InterPro" id="IPR006545">
    <property type="entry name" value="EYA_dom"/>
</dbReference>
<dbReference type="Proteomes" id="UP000811246">
    <property type="component" value="Chromosome 11"/>
</dbReference>
<dbReference type="EMBL" id="CM031835">
    <property type="protein sequence ID" value="KAG6687798.1"/>
    <property type="molecule type" value="Genomic_DNA"/>
</dbReference>
<dbReference type="GO" id="GO:0005634">
    <property type="term" value="C:nucleus"/>
    <property type="evidence" value="ECO:0007669"/>
    <property type="project" value="TreeGrafter"/>
</dbReference>
<organism evidence="4 5">
    <name type="scientific">Carya illinoinensis</name>
    <name type="common">Pecan</name>
    <dbReference type="NCBI Taxonomy" id="32201"/>
    <lineage>
        <taxon>Eukaryota</taxon>
        <taxon>Viridiplantae</taxon>
        <taxon>Streptophyta</taxon>
        <taxon>Embryophyta</taxon>
        <taxon>Tracheophyta</taxon>
        <taxon>Spermatophyta</taxon>
        <taxon>Magnoliopsida</taxon>
        <taxon>eudicotyledons</taxon>
        <taxon>Gunneridae</taxon>
        <taxon>Pentapetalae</taxon>
        <taxon>rosids</taxon>
        <taxon>fabids</taxon>
        <taxon>Fagales</taxon>
        <taxon>Juglandaceae</taxon>
        <taxon>Carya</taxon>
    </lineage>
</organism>
<keyword evidence="3" id="KW-0732">Signal</keyword>
<feature type="binding site" evidence="2">
    <location>
        <position position="315"/>
    </location>
    <ligand>
        <name>Mg(2+)</name>
        <dbReference type="ChEBI" id="CHEBI:18420"/>
    </ligand>
</feature>
<feature type="binding site" evidence="2">
    <location>
        <position position="81"/>
    </location>
    <ligand>
        <name>Mg(2+)</name>
        <dbReference type="ChEBI" id="CHEBI:18420"/>
    </ligand>
</feature>
<feature type="signal peptide" evidence="3">
    <location>
        <begin position="1"/>
        <end position="30"/>
    </location>
</feature>
<sequence length="369" mass="41842">MAFTLSCCPSLLSLNCLFFLINQKFASSAAAPATPSAPCCFFDAKIDNIMGDNLHVPHEETKGIVEDTVDGRLDVYIWDMDETLILLKSLLNGMYAEAFNGLKDVQKGVEIGKMWEKHILDLCDSHFFYEQIENYNKPFLDALLQYDDGKDLSGYKFDQDGFGPPHDDDNKRKLAYRHRYIAQKYEKGLHNFFDQETTKLWDELYDVTDKYTDRWLSSARAFLEQCSSGKKDAMSSVASAVGAVDSSDSNYQQVNVLVTSGSLIPSLVKCLLFRLDGIITHGNVYSSWEVGKVQCFQWIKERFSCSNVRFCVIGDGWEECEAAQAMRWPFVKIDLRPGSSHRFPGLTLRTVGYYFSVVYGSPDAEDDKD</sequence>
<protein>
    <recommendedName>
        <fullName evidence="6">Protein-tyrosine-phosphatase</fullName>
    </recommendedName>
</protein>
<feature type="active site" description="Proton donor" evidence="1">
    <location>
        <position position="81"/>
    </location>
</feature>
<evidence type="ECO:0000313" key="5">
    <source>
        <dbReference type="Proteomes" id="UP000811246"/>
    </source>
</evidence>
<comment type="cofactor">
    <cofactor evidence="2">
        <name>Mg(2+)</name>
        <dbReference type="ChEBI" id="CHEBI:18420"/>
    </cofactor>
    <text evidence="2">Binds 1 Mg(2+) ion per subunit.</text>
</comment>
<evidence type="ECO:0008006" key="6">
    <source>
        <dbReference type="Google" id="ProtNLM"/>
    </source>
</evidence>
<evidence type="ECO:0000256" key="2">
    <source>
        <dbReference type="PIRSR" id="PIRSR628472-2"/>
    </source>
</evidence>
<comment type="caution">
    <text evidence="4">The sequence shown here is derived from an EMBL/GenBank/DDBJ whole genome shotgun (WGS) entry which is preliminary data.</text>
</comment>
<reference evidence="4" key="1">
    <citation type="submission" date="2021-01" db="EMBL/GenBank/DDBJ databases">
        <authorList>
            <person name="Lovell J.T."/>
            <person name="Bentley N."/>
            <person name="Bhattarai G."/>
            <person name="Jenkins J.W."/>
            <person name="Sreedasyam A."/>
            <person name="Alarcon Y."/>
            <person name="Bock C."/>
            <person name="Boston L."/>
            <person name="Carlson J."/>
            <person name="Cervantes K."/>
            <person name="Clermont K."/>
            <person name="Krom N."/>
            <person name="Kubenka K."/>
            <person name="Mamidi S."/>
            <person name="Mattison C."/>
            <person name="Monteros M."/>
            <person name="Pisani C."/>
            <person name="Plott C."/>
            <person name="Rajasekar S."/>
            <person name="Rhein H.S."/>
            <person name="Rohla C."/>
            <person name="Song M."/>
            <person name="Hilaire R.S."/>
            <person name="Shu S."/>
            <person name="Wells L."/>
            <person name="Wang X."/>
            <person name="Webber J."/>
            <person name="Heerema R.J."/>
            <person name="Klein P."/>
            <person name="Conner P."/>
            <person name="Grauke L."/>
            <person name="Grimwood J."/>
            <person name="Schmutz J."/>
            <person name="Randall J.J."/>
        </authorList>
    </citation>
    <scope>NUCLEOTIDE SEQUENCE</scope>
    <source>
        <tissue evidence="4">Leaf</tissue>
    </source>
</reference>
<dbReference type="GO" id="GO:0045739">
    <property type="term" value="P:positive regulation of DNA repair"/>
    <property type="evidence" value="ECO:0007669"/>
    <property type="project" value="TreeGrafter"/>
</dbReference>
<evidence type="ECO:0000256" key="3">
    <source>
        <dbReference type="SAM" id="SignalP"/>
    </source>
</evidence>
<dbReference type="AlphaFoldDB" id="A0A922DPH7"/>
<dbReference type="GO" id="GO:0030154">
    <property type="term" value="P:cell differentiation"/>
    <property type="evidence" value="ECO:0007669"/>
    <property type="project" value="TreeGrafter"/>
</dbReference>
<dbReference type="PANTHER" id="PTHR10190">
    <property type="entry name" value="EYES ABSENT"/>
    <property type="match status" value="1"/>
</dbReference>
<accession>A0A922DPH7</accession>
<feature type="chain" id="PRO_5037449057" description="Protein-tyrosine-phosphatase" evidence="3">
    <location>
        <begin position="31"/>
        <end position="369"/>
    </location>
</feature>
<dbReference type="PANTHER" id="PTHR10190:SF16">
    <property type="entry name" value="DEVELOPMENTAL PROTEIN EYES ABSENT"/>
    <property type="match status" value="1"/>
</dbReference>
<feature type="active site" description="Nucleophile" evidence="1">
    <location>
        <position position="79"/>
    </location>
</feature>
<keyword evidence="2" id="KW-0460">Magnesium</keyword>
<name>A0A922DPH7_CARIL</name>
<proteinExistence type="predicted"/>
<dbReference type="GO" id="GO:0004725">
    <property type="term" value="F:protein tyrosine phosphatase activity"/>
    <property type="evidence" value="ECO:0007669"/>
    <property type="project" value="InterPro"/>
</dbReference>
<dbReference type="SFLD" id="SFLDS00003">
    <property type="entry name" value="Haloacid_Dehalogenase"/>
    <property type="match status" value="1"/>
</dbReference>
<gene>
    <name evidence="4" type="ORF">I3842_11G091000</name>
</gene>
<dbReference type="GO" id="GO:0046872">
    <property type="term" value="F:metal ion binding"/>
    <property type="evidence" value="ECO:0007669"/>
    <property type="project" value="UniProtKB-KW"/>
</dbReference>
<keyword evidence="2" id="KW-0479">Metal-binding</keyword>
<dbReference type="SFLD" id="SFLDG01129">
    <property type="entry name" value="C1.5:_HAD__Beta-PGM__Phosphata"/>
    <property type="match status" value="1"/>
</dbReference>